<evidence type="ECO:0000313" key="3">
    <source>
        <dbReference type="Proteomes" id="UP000321901"/>
    </source>
</evidence>
<feature type="transmembrane region" description="Helical" evidence="1">
    <location>
        <begin position="35"/>
        <end position="57"/>
    </location>
</feature>
<dbReference type="EMBL" id="BJYL01000011">
    <property type="protein sequence ID" value="GEN82590.1"/>
    <property type="molecule type" value="Genomic_DNA"/>
</dbReference>
<keyword evidence="1" id="KW-0812">Transmembrane</keyword>
<keyword evidence="3" id="KW-1185">Reference proteome</keyword>
<dbReference type="RefSeq" id="WP_246110870.1">
    <property type="nucleotide sequence ID" value="NZ_BJYL01000011.1"/>
</dbReference>
<organism evidence="2 3">
    <name type="scientific">Sporosarcina luteola</name>
    <dbReference type="NCBI Taxonomy" id="582850"/>
    <lineage>
        <taxon>Bacteria</taxon>
        <taxon>Bacillati</taxon>
        <taxon>Bacillota</taxon>
        <taxon>Bacilli</taxon>
        <taxon>Bacillales</taxon>
        <taxon>Caryophanaceae</taxon>
        <taxon>Sporosarcina</taxon>
    </lineage>
</organism>
<accession>A0A511Z588</accession>
<feature type="transmembrane region" description="Helical" evidence="1">
    <location>
        <begin position="6"/>
        <end position="23"/>
    </location>
</feature>
<dbReference type="Pfam" id="PF17428">
    <property type="entry name" value="DUF5412"/>
    <property type="match status" value="1"/>
</dbReference>
<dbReference type="Proteomes" id="UP000321901">
    <property type="component" value="Unassembled WGS sequence"/>
</dbReference>
<evidence type="ECO:0000313" key="2">
    <source>
        <dbReference type="EMBL" id="GEN82590.1"/>
    </source>
</evidence>
<reference evidence="2 3" key="1">
    <citation type="submission" date="2019-07" db="EMBL/GenBank/DDBJ databases">
        <title>Whole genome shotgun sequence of Sporosarcina luteola NBRC 105378.</title>
        <authorList>
            <person name="Hosoyama A."/>
            <person name="Uohara A."/>
            <person name="Ohji S."/>
            <person name="Ichikawa N."/>
        </authorList>
    </citation>
    <scope>NUCLEOTIDE SEQUENCE [LARGE SCALE GENOMIC DNA]</scope>
    <source>
        <strain evidence="2 3">NBRC 105378</strain>
    </source>
</reference>
<proteinExistence type="predicted"/>
<dbReference type="InterPro" id="IPR035406">
    <property type="entry name" value="DUF5412"/>
</dbReference>
<name>A0A511Z588_9BACL</name>
<dbReference type="AlphaFoldDB" id="A0A511Z588"/>
<keyword evidence="1" id="KW-0472">Membrane</keyword>
<protein>
    <submittedName>
        <fullName evidence="2">Uncharacterized protein</fullName>
    </submittedName>
</protein>
<comment type="caution">
    <text evidence="2">The sequence shown here is derived from an EMBL/GenBank/DDBJ whole genome shotgun (WGS) entry which is preliminary data.</text>
</comment>
<evidence type="ECO:0000256" key="1">
    <source>
        <dbReference type="SAM" id="Phobius"/>
    </source>
</evidence>
<keyword evidence="1" id="KW-1133">Transmembrane helix</keyword>
<sequence>MFAILISFITVILFFILVVRVIISFIKKKQFPKKLMLVTLVGMVLVSTIYIYEVYFFTFDEIDREFIQNGPGPVLSPTGEYTANAYYEPYGGAAGGVNVWVEITRHDDNDSKKIIYYSDANDNMLIDWVDEKRIFITNAGPNRSNSIKLNVEHEIYHDRGLACRSWLMKDEYETCYRK</sequence>
<gene>
    <name evidence="2" type="ORF">SLU01_09020</name>
</gene>